<evidence type="ECO:0000256" key="7">
    <source>
        <dbReference type="ARBA" id="ARBA00022842"/>
    </source>
</evidence>
<dbReference type="GO" id="GO:0004156">
    <property type="term" value="F:dihydropteroate synthase activity"/>
    <property type="evidence" value="ECO:0007669"/>
    <property type="project" value="UniProtKB-EC"/>
</dbReference>
<dbReference type="GO" id="GO:0046872">
    <property type="term" value="F:metal ion binding"/>
    <property type="evidence" value="ECO:0007669"/>
    <property type="project" value="UniProtKB-KW"/>
</dbReference>
<keyword evidence="8" id="KW-0289">Folate biosynthesis</keyword>
<proteinExistence type="predicted"/>
<evidence type="ECO:0000256" key="5">
    <source>
        <dbReference type="ARBA" id="ARBA00022679"/>
    </source>
</evidence>
<dbReference type="AlphaFoldDB" id="A0A0F9D674"/>
<keyword evidence="6" id="KW-0479">Metal-binding</keyword>
<evidence type="ECO:0000313" key="10">
    <source>
        <dbReference type="EMBL" id="KKL07583.1"/>
    </source>
</evidence>
<evidence type="ECO:0000256" key="6">
    <source>
        <dbReference type="ARBA" id="ARBA00022723"/>
    </source>
</evidence>
<evidence type="ECO:0000256" key="3">
    <source>
        <dbReference type="ARBA" id="ARBA00004763"/>
    </source>
</evidence>
<feature type="domain" description="Pterin-binding" evidence="9">
    <location>
        <begin position="8"/>
        <end position="263"/>
    </location>
</feature>
<comment type="catalytic activity">
    <reaction evidence="1">
        <text>(7,8-dihydropterin-6-yl)methyl diphosphate + 4-aminobenzoate = 7,8-dihydropteroate + diphosphate</text>
        <dbReference type="Rhea" id="RHEA:19949"/>
        <dbReference type="ChEBI" id="CHEBI:17836"/>
        <dbReference type="ChEBI" id="CHEBI:17839"/>
        <dbReference type="ChEBI" id="CHEBI:33019"/>
        <dbReference type="ChEBI" id="CHEBI:72950"/>
        <dbReference type="EC" id="2.5.1.15"/>
    </reaction>
</comment>
<protein>
    <recommendedName>
        <fullName evidence="4">dihydropteroate synthase</fullName>
        <ecNumber evidence="4">2.5.1.15</ecNumber>
    </recommendedName>
</protein>
<evidence type="ECO:0000256" key="4">
    <source>
        <dbReference type="ARBA" id="ARBA00012458"/>
    </source>
</evidence>
<dbReference type="Pfam" id="PF00809">
    <property type="entry name" value="Pterin_bind"/>
    <property type="match status" value="1"/>
</dbReference>
<name>A0A0F9D674_9ZZZZ</name>
<evidence type="ECO:0000256" key="8">
    <source>
        <dbReference type="ARBA" id="ARBA00022909"/>
    </source>
</evidence>
<dbReference type="Gene3D" id="3.20.20.20">
    <property type="entry name" value="Dihydropteroate synthase-like"/>
    <property type="match status" value="1"/>
</dbReference>
<accession>A0A0F9D674</accession>
<dbReference type="GO" id="GO:0005829">
    <property type="term" value="C:cytosol"/>
    <property type="evidence" value="ECO:0007669"/>
    <property type="project" value="TreeGrafter"/>
</dbReference>
<evidence type="ECO:0000256" key="2">
    <source>
        <dbReference type="ARBA" id="ARBA00001946"/>
    </source>
</evidence>
<dbReference type="InterPro" id="IPR006390">
    <property type="entry name" value="DHP_synth_dom"/>
</dbReference>
<gene>
    <name evidence="10" type="ORF">LCGC14_2584580</name>
</gene>
<dbReference type="InterPro" id="IPR000489">
    <property type="entry name" value="Pterin-binding_dom"/>
</dbReference>
<feature type="non-terminal residue" evidence="10">
    <location>
        <position position="276"/>
    </location>
</feature>
<organism evidence="10">
    <name type="scientific">marine sediment metagenome</name>
    <dbReference type="NCBI Taxonomy" id="412755"/>
    <lineage>
        <taxon>unclassified sequences</taxon>
        <taxon>metagenomes</taxon>
        <taxon>ecological metagenomes</taxon>
    </lineage>
</organism>
<dbReference type="InterPro" id="IPR045031">
    <property type="entry name" value="DHP_synth-like"/>
</dbReference>
<dbReference type="PANTHER" id="PTHR20941">
    <property type="entry name" value="FOLATE SYNTHESIS PROTEINS"/>
    <property type="match status" value="1"/>
</dbReference>
<sequence>MQKSNQIPIIMGILNLSPESPVSQSTVSVKKAKERAYELVNQGATIIDVGGNSSSSKAREISITEEKERVIPVIESLIEEEFIVSIDSWTPEVVLESAKIGIQLINDINGLENPKMIKIAKDYNLQVSIMHMKGKPKKHYEVVQSYENISFNINDWLMERTNDLLKNGLTRDQIIIDPGFGFGKGMENNLQILKDLHIFRKIGYPLLVSASRKSFIAEAIGLGKVQQGEGLYEATLAIQVIAALNEVNIFEIYLLFCKLMILNIQFSHSLKYEVMY</sequence>
<dbReference type="GO" id="GO:0046654">
    <property type="term" value="P:tetrahydrofolate biosynthetic process"/>
    <property type="evidence" value="ECO:0007669"/>
    <property type="project" value="TreeGrafter"/>
</dbReference>
<dbReference type="SUPFAM" id="SSF51717">
    <property type="entry name" value="Dihydropteroate synthetase-like"/>
    <property type="match status" value="1"/>
</dbReference>
<comment type="cofactor">
    <cofactor evidence="2">
        <name>Mg(2+)</name>
        <dbReference type="ChEBI" id="CHEBI:18420"/>
    </cofactor>
</comment>
<dbReference type="PROSITE" id="PS50972">
    <property type="entry name" value="PTERIN_BINDING"/>
    <property type="match status" value="1"/>
</dbReference>
<reference evidence="10" key="1">
    <citation type="journal article" date="2015" name="Nature">
        <title>Complex archaea that bridge the gap between prokaryotes and eukaryotes.</title>
        <authorList>
            <person name="Spang A."/>
            <person name="Saw J.H."/>
            <person name="Jorgensen S.L."/>
            <person name="Zaremba-Niedzwiedzka K."/>
            <person name="Martijn J."/>
            <person name="Lind A.E."/>
            <person name="van Eijk R."/>
            <person name="Schleper C."/>
            <person name="Guy L."/>
            <person name="Ettema T.J."/>
        </authorList>
    </citation>
    <scope>NUCLEOTIDE SEQUENCE</scope>
</reference>
<dbReference type="EMBL" id="LAZR01043231">
    <property type="protein sequence ID" value="KKL07583.1"/>
    <property type="molecule type" value="Genomic_DNA"/>
</dbReference>
<dbReference type="InterPro" id="IPR011005">
    <property type="entry name" value="Dihydropteroate_synth-like_sf"/>
</dbReference>
<comment type="pathway">
    <text evidence="3">Cofactor biosynthesis; tetrahydrofolate biosynthesis; 7,8-dihydrofolate from 2-amino-4-hydroxy-6-hydroxymethyl-7,8-dihydropteridine diphosphate and 4-aminobenzoate: step 1/2.</text>
</comment>
<evidence type="ECO:0000259" key="9">
    <source>
        <dbReference type="PROSITE" id="PS50972"/>
    </source>
</evidence>
<keyword evidence="5" id="KW-0808">Transferase</keyword>
<dbReference type="NCBIfam" id="TIGR01496">
    <property type="entry name" value="DHPS"/>
    <property type="match status" value="1"/>
</dbReference>
<dbReference type="GO" id="GO:0046656">
    <property type="term" value="P:folic acid biosynthetic process"/>
    <property type="evidence" value="ECO:0007669"/>
    <property type="project" value="UniProtKB-KW"/>
</dbReference>
<keyword evidence="7" id="KW-0460">Magnesium</keyword>
<dbReference type="EC" id="2.5.1.15" evidence="4"/>
<evidence type="ECO:0000256" key="1">
    <source>
        <dbReference type="ARBA" id="ARBA00000012"/>
    </source>
</evidence>
<dbReference type="PANTHER" id="PTHR20941:SF1">
    <property type="entry name" value="FOLIC ACID SYNTHESIS PROTEIN FOL1"/>
    <property type="match status" value="1"/>
</dbReference>
<comment type="caution">
    <text evidence="10">The sequence shown here is derived from an EMBL/GenBank/DDBJ whole genome shotgun (WGS) entry which is preliminary data.</text>
</comment>